<organism evidence="12 13">
    <name type="scientific">Gemmatimonas aurantiaca</name>
    <dbReference type="NCBI Taxonomy" id="173480"/>
    <lineage>
        <taxon>Bacteria</taxon>
        <taxon>Pseudomonadati</taxon>
        <taxon>Gemmatimonadota</taxon>
        <taxon>Gemmatimonadia</taxon>
        <taxon>Gemmatimonadales</taxon>
        <taxon>Gemmatimonadaceae</taxon>
        <taxon>Gemmatimonas</taxon>
    </lineage>
</organism>
<dbReference type="InterPro" id="IPR003660">
    <property type="entry name" value="HAMP_dom"/>
</dbReference>
<dbReference type="GO" id="GO:0000156">
    <property type="term" value="F:phosphorelay response regulator activity"/>
    <property type="evidence" value="ECO:0007669"/>
    <property type="project" value="TreeGrafter"/>
</dbReference>
<dbReference type="Pfam" id="PF02518">
    <property type="entry name" value="HATPase_c"/>
    <property type="match status" value="1"/>
</dbReference>
<dbReference type="InterPro" id="IPR003594">
    <property type="entry name" value="HATPase_dom"/>
</dbReference>
<dbReference type="InterPro" id="IPR036097">
    <property type="entry name" value="HisK_dim/P_sf"/>
</dbReference>
<dbReference type="InterPro" id="IPR003661">
    <property type="entry name" value="HisK_dim/P_dom"/>
</dbReference>
<dbReference type="Pfam" id="PF00512">
    <property type="entry name" value="HisKA"/>
    <property type="match status" value="1"/>
</dbReference>
<dbReference type="Gene3D" id="3.30.565.10">
    <property type="entry name" value="Histidine kinase-like ATPase, C-terminal domain"/>
    <property type="match status" value="1"/>
</dbReference>
<dbReference type="Pfam" id="PF00672">
    <property type="entry name" value="HAMP"/>
    <property type="match status" value="1"/>
</dbReference>
<dbReference type="PANTHER" id="PTHR42878">
    <property type="entry name" value="TWO-COMPONENT HISTIDINE KINASE"/>
    <property type="match status" value="1"/>
</dbReference>
<dbReference type="InterPro" id="IPR005467">
    <property type="entry name" value="His_kinase_dom"/>
</dbReference>
<dbReference type="PANTHER" id="PTHR42878:SF7">
    <property type="entry name" value="SENSOR HISTIDINE KINASE GLRK"/>
    <property type="match status" value="1"/>
</dbReference>
<keyword evidence="6" id="KW-0547">Nucleotide-binding</keyword>
<dbReference type="SUPFAM" id="SSF55874">
    <property type="entry name" value="ATPase domain of HSP90 chaperone/DNA topoisomerase II/histidine kinase"/>
    <property type="match status" value="1"/>
</dbReference>
<evidence type="ECO:0000256" key="5">
    <source>
        <dbReference type="ARBA" id="ARBA00022679"/>
    </source>
</evidence>
<keyword evidence="9" id="KW-0902">Two-component regulatory system</keyword>
<dbReference type="OMA" id="RATRQNW"/>
<dbReference type="SUPFAM" id="SSF47384">
    <property type="entry name" value="Homodimeric domain of signal transducing histidine kinase"/>
    <property type="match status" value="1"/>
</dbReference>
<proteinExistence type="predicted"/>
<dbReference type="GO" id="GO:0007234">
    <property type="term" value="P:osmosensory signaling via phosphorelay pathway"/>
    <property type="evidence" value="ECO:0007669"/>
    <property type="project" value="TreeGrafter"/>
</dbReference>
<keyword evidence="8" id="KW-0067">ATP-binding</keyword>
<comment type="subcellular location">
    <subcellularLocation>
        <location evidence="2">Membrane</location>
    </subcellularLocation>
</comment>
<dbReference type="PRINTS" id="PR00344">
    <property type="entry name" value="BCTRLSENSOR"/>
</dbReference>
<dbReference type="InterPro" id="IPR004358">
    <property type="entry name" value="Sig_transdc_His_kin-like_C"/>
</dbReference>
<accession>A0A3D4V8V4</accession>
<dbReference type="EMBL" id="DPIY01000009">
    <property type="protein sequence ID" value="HCT57531.1"/>
    <property type="molecule type" value="Genomic_DNA"/>
</dbReference>
<dbReference type="Gene3D" id="6.10.340.10">
    <property type="match status" value="1"/>
</dbReference>
<evidence type="ECO:0000259" key="10">
    <source>
        <dbReference type="PROSITE" id="PS50109"/>
    </source>
</evidence>
<dbReference type="GO" id="GO:0016020">
    <property type="term" value="C:membrane"/>
    <property type="evidence" value="ECO:0007669"/>
    <property type="project" value="UniProtKB-SubCell"/>
</dbReference>
<evidence type="ECO:0000256" key="1">
    <source>
        <dbReference type="ARBA" id="ARBA00000085"/>
    </source>
</evidence>
<dbReference type="SUPFAM" id="SSF158472">
    <property type="entry name" value="HAMP domain-like"/>
    <property type="match status" value="1"/>
</dbReference>
<dbReference type="PROSITE" id="PS50109">
    <property type="entry name" value="HIS_KIN"/>
    <property type="match status" value="1"/>
</dbReference>
<dbReference type="FunFam" id="3.30.565.10:FF:000006">
    <property type="entry name" value="Sensor histidine kinase WalK"/>
    <property type="match status" value="1"/>
</dbReference>
<dbReference type="Gene3D" id="1.10.287.130">
    <property type="match status" value="1"/>
</dbReference>
<reference evidence="12 13" key="1">
    <citation type="journal article" date="2018" name="Nat. Biotechnol.">
        <title>A standardized bacterial taxonomy based on genome phylogeny substantially revises the tree of life.</title>
        <authorList>
            <person name="Parks D.H."/>
            <person name="Chuvochina M."/>
            <person name="Waite D.W."/>
            <person name="Rinke C."/>
            <person name="Skarshewski A."/>
            <person name="Chaumeil P.A."/>
            <person name="Hugenholtz P."/>
        </authorList>
    </citation>
    <scope>NUCLEOTIDE SEQUENCE [LARGE SCALE GENOMIC DNA]</scope>
    <source>
        <strain evidence="12">UBA8844</strain>
    </source>
</reference>
<dbReference type="InterPro" id="IPR050351">
    <property type="entry name" value="BphY/WalK/GraS-like"/>
</dbReference>
<dbReference type="InterPro" id="IPR036890">
    <property type="entry name" value="HATPase_C_sf"/>
</dbReference>
<comment type="catalytic activity">
    <reaction evidence="1">
        <text>ATP + protein L-histidine = ADP + protein N-phospho-L-histidine.</text>
        <dbReference type="EC" id="2.7.13.3"/>
    </reaction>
</comment>
<gene>
    <name evidence="12" type="ORF">DGD08_10060</name>
</gene>
<evidence type="ECO:0000313" key="12">
    <source>
        <dbReference type="EMBL" id="HCT57531.1"/>
    </source>
</evidence>
<evidence type="ECO:0000256" key="2">
    <source>
        <dbReference type="ARBA" id="ARBA00004370"/>
    </source>
</evidence>
<feature type="domain" description="Histidine kinase" evidence="10">
    <location>
        <begin position="260"/>
        <end position="479"/>
    </location>
</feature>
<dbReference type="CDD" id="cd06225">
    <property type="entry name" value="HAMP"/>
    <property type="match status" value="1"/>
</dbReference>
<protein>
    <recommendedName>
        <fullName evidence="3">histidine kinase</fullName>
        <ecNumber evidence="3">2.7.13.3</ecNumber>
    </recommendedName>
</protein>
<dbReference type="GO" id="GO:0000155">
    <property type="term" value="F:phosphorelay sensor kinase activity"/>
    <property type="evidence" value="ECO:0007669"/>
    <property type="project" value="InterPro"/>
</dbReference>
<dbReference type="SMART" id="SM00387">
    <property type="entry name" value="HATPase_c"/>
    <property type="match status" value="1"/>
</dbReference>
<name>A0A3D4V8V4_9BACT</name>
<evidence type="ECO:0000256" key="4">
    <source>
        <dbReference type="ARBA" id="ARBA00022553"/>
    </source>
</evidence>
<keyword evidence="4" id="KW-0597">Phosphoprotein</keyword>
<evidence type="ECO:0000256" key="3">
    <source>
        <dbReference type="ARBA" id="ARBA00012438"/>
    </source>
</evidence>
<evidence type="ECO:0000256" key="9">
    <source>
        <dbReference type="ARBA" id="ARBA00023012"/>
    </source>
</evidence>
<dbReference type="Proteomes" id="UP000264071">
    <property type="component" value="Unassembled WGS sequence"/>
</dbReference>
<sequence length="491" mass="53151">MTVARRLWVVLGVNVALLGAVELYHLRALHRVVRTTERLTDVSTRVVLAQARQNERIVSLDESLAKYAVTRDRGYLTKSATVRAEFSQELDNLLALPVNGMERQALRDVAHAWQQVNDIAARPALQAPGRSAAAQNAMDLQRALDSLRLAGEALGDASQRAMREGAFASRAVADTAERVSWIAAAGALLVALISGLALRRSITKPLRALSAGTQSVAQGQFDHRLQLEWSDEFRQVAGAFNTMTARLGELDRMKREFVSNVSHDLKSPLASLRETTSLLLDEVPGPLRDSQRRVLLLQRESADRLGVMIAKLLDLSRIEAGLPLQYESIAVQSFMENAVQHAQASGHERGIRIQLLRNVAASVVLVADADRVRQLVDNLLENAVKFSPRSDVVSVDLATHGSTLMLSVADRGPGVEREDAERVFDRFYQTAAGRAVSGRGTGLGLTICREVVHAHGGHIAVLARDGGGSVFVVKLPGLSSTVVAPHGEAAA</sequence>
<dbReference type="GO" id="GO:0030295">
    <property type="term" value="F:protein kinase activator activity"/>
    <property type="evidence" value="ECO:0007669"/>
    <property type="project" value="TreeGrafter"/>
</dbReference>
<evidence type="ECO:0000313" key="13">
    <source>
        <dbReference type="Proteomes" id="UP000264071"/>
    </source>
</evidence>
<dbReference type="AlphaFoldDB" id="A0A3D4V8V4"/>
<dbReference type="EC" id="2.7.13.3" evidence="3"/>
<feature type="domain" description="HAMP" evidence="11">
    <location>
        <begin position="200"/>
        <end position="252"/>
    </location>
</feature>
<evidence type="ECO:0000256" key="8">
    <source>
        <dbReference type="ARBA" id="ARBA00022840"/>
    </source>
</evidence>
<evidence type="ECO:0000259" key="11">
    <source>
        <dbReference type="PROSITE" id="PS50885"/>
    </source>
</evidence>
<dbReference type="CDD" id="cd00075">
    <property type="entry name" value="HATPase"/>
    <property type="match status" value="1"/>
</dbReference>
<dbReference type="SMART" id="SM00388">
    <property type="entry name" value="HisKA"/>
    <property type="match status" value="1"/>
</dbReference>
<dbReference type="PROSITE" id="PS50885">
    <property type="entry name" value="HAMP"/>
    <property type="match status" value="1"/>
</dbReference>
<evidence type="ECO:0000256" key="6">
    <source>
        <dbReference type="ARBA" id="ARBA00022741"/>
    </source>
</evidence>
<dbReference type="SMART" id="SM00304">
    <property type="entry name" value="HAMP"/>
    <property type="match status" value="1"/>
</dbReference>
<dbReference type="CDD" id="cd00082">
    <property type="entry name" value="HisKA"/>
    <property type="match status" value="1"/>
</dbReference>
<comment type="caution">
    <text evidence="12">The sequence shown here is derived from an EMBL/GenBank/DDBJ whole genome shotgun (WGS) entry which is preliminary data.</text>
</comment>
<keyword evidence="7" id="KW-0418">Kinase</keyword>
<keyword evidence="5" id="KW-0808">Transferase</keyword>
<evidence type="ECO:0000256" key="7">
    <source>
        <dbReference type="ARBA" id="ARBA00022777"/>
    </source>
</evidence>